<proteinExistence type="predicted"/>
<evidence type="ECO:0000256" key="1">
    <source>
        <dbReference type="SAM" id="MobiDB-lite"/>
    </source>
</evidence>
<name>A0AAW9CMU0_BURTH</name>
<sequence length="256" mass="28197">MTNRTNIVSVESLDTCPHDYVRTDCVCTECGGRAPARVHPIDAEPRANGIVNLTQYAFELVGAVDRLPESPQRDEVLKQAKALRLDLATATPDSLFDGFVSLEGLRAKLLAPREIKRDDQGWLTHPALPLCDEDVRVDRFFKAFGIESAFVSMESDVDAESYEQYHERADADCSAWTPTPPDGEGWALLEIYDTEDGPHALFARAIPPRCAAIAHGIQRSRPGAHPQNKPPIGRGSTKVRDKWLSSSCNRASRSTG</sequence>
<reference evidence="2" key="1">
    <citation type="submission" date="2018-08" db="EMBL/GenBank/DDBJ databases">
        <title>Identification of Burkholderia cepacia strains that express a Burkholderia pseudomallei-like capsular polysaccharide.</title>
        <authorList>
            <person name="Burtnick M.N."/>
            <person name="Vongsouvath M."/>
            <person name="Newton P."/>
            <person name="Wuthiekanun V."/>
            <person name="Limmathurotsakul D."/>
            <person name="Brett P.J."/>
            <person name="Chantratita N."/>
            <person name="Dance D.A."/>
        </authorList>
    </citation>
    <scope>NUCLEOTIDE SEQUENCE</scope>
    <source>
        <strain evidence="2">SBXCC001</strain>
    </source>
</reference>
<feature type="region of interest" description="Disordered" evidence="1">
    <location>
        <begin position="218"/>
        <end position="256"/>
    </location>
</feature>
<gene>
    <name evidence="2" type="ORF">C7S16_5152</name>
</gene>
<feature type="compositionally biased region" description="Polar residues" evidence="1">
    <location>
        <begin position="244"/>
        <end position="256"/>
    </location>
</feature>
<dbReference type="EMBL" id="QXCT01000001">
    <property type="protein sequence ID" value="MDW9251939.1"/>
    <property type="molecule type" value="Genomic_DNA"/>
</dbReference>
<protein>
    <submittedName>
        <fullName evidence="2">Uncharacterized protein</fullName>
    </submittedName>
</protein>
<comment type="caution">
    <text evidence="2">The sequence shown here is derived from an EMBL/GenBank/DDBJ whole genome shotgun (WGS) entry which is preliminary data.</text>
</comment>
<evidence type="ECO:0000313" key="2">
    <source>
        <dbReference type="EMBL" id="MDW9251939.1"/>
    </source>
</evidence>
<evidence type="ECO:0000313" key="3">
    <source>
        <dbReference type="Proteomes" id="UP001272137"/>
    </source>
</evidence>
<accession>A0AAW9CMU0</accession>
<dbReference type="AlphaFoldDB" id="A0AAW9CMU0"/>
<dbReference type="Proteomes" id="UP001272137">
    <property type="component" value="Unassembled WGS sequence"/>
</dbReference>
<organism evidence="2 3">
    <name type="scientific">Burkholderia thailandensis</name>
    <dbReference type="NCBI Taxonomy" id="57975"/>
    <lineage>
        <taxon>Bacteria</taxon>
        <taxon>Pseudomonadati</taxon>
        <taxon>Pseudomonadota</taxon>
        <taxon>Betaproteobacteria</taxon>
        <taxon>Burkholderiales</taxon>
        <taxon>Burkholderiaceae</taxon>
        <taxon>Burkholderia</taxon>
        <taxon>pseudomallei group</taxon>
    </lineage>
</organism>